<sequence length="133" mass="15008">MCLRSSHLASIKIAVWCLKQWRWICVLLVAILGVIPSMVSAGVRGKAMEMQRQSGGSYSYTATGYTNTTPTYYTTAAAPVYYTEALKYYTESTYYTTAAPVYYTEAPKYYAEPIYYTTTSWPNLLHRGAKILC</sequence>
<accession>A0ABQ9Z5A6</accession>
<feature type="transmembrane region" description="Helical" evidence="1">
    <location>
        <begin position="20"/>
        <end position="43"/>
    </location>
</feature>
<organism evidence="2 3">
    <name type="scientific">Daphnia magna</name>
    <dbReference type="NCBI Taxonomy" id="35525"/>
    <lineage>
        <taxon>Eukaryota</taxon>
        <taxon>Metazoa</taxon>
        <taxon>Ecdysozoa</taxon>
        <taxon>Arthropoda</taxon>
        <taxon>Crustacea</taxon>
        <taxon>Branchiopoda</taxon>
        <taxon>Diplostraca</taxon>
        <taxon>Cladocera</taxon>
        <taxon>Anomopoda</taxon>
        <taxon>Daphniidae</taxon>
        <taxon>Daphnia</taxon>
    </lineage>
</organism>
<proteinExistence type="predicted"/>
<name>A0ABQ9Z5A6_9CRUS</name>
<dbReference type="EMBL" id="JAOYFB010000002">
    <property type="protein sequence ID" value="KAK4008092.1"/>
    <property type="molecule type" value="Genomic_DNA"/>
</dbReference>
<comment type="caution">
    <text evidence="2">The sequence shown here is derived from an EMBL/GenBank/DDBJ whole genome shotgun (WGS) entry which is preliminary data.</text>
</comment>
<dbReference type="Proteomes" id="UP001234178">
    <property type="component" value="Unassembled WGS sequence"/>
</dbReference>
<keyword evidence="3" id="KW-1185">Reference proteome</keyword>
<keyword evidence="1" id="KW-1133">Transmembrane helix</keyword>
<dbReference type="PANTHER" id="PTHR23263:SF124">
    <property type="entry name" value="SMALL PROLINE-RICH PROTEIN 3"/>
    <property type="match status" value="1"/>
</dbReference>
<evidence type="ECO:0000313" key="2">
    <source>
        <dbReference type="EMBL" id="KAK4008092.1"/>
    </source>
</evidence>
<keyword evidence="1" id="KW-0812">Transmembrane</keyword>
<reference evidence="2 3" key="1">
    <citation type="journal article" date="2023" name="Nucleic Acids Res.">
        <title>The hologenome of Daphnia magna reveals possible DNA methylation and microbiome-mediated evolution of the host genome.</title>
        <authorList>
            <person name="Chaturvedi A."/>
            <person name="Li X."/>
            <person name="Dhandapani V."/>
            <person name="Marshall H."/>
            <person name="Kissane S."/>
            <person name="Cuenca-Cambronero M."/>
            <person name="Asole G."/>
            <person name="Calvet F."/>
            <person name="Ruiz-Romero M."/>
            <person name="Marangio P."/>
            <person name="Guigo R."/>
            <person name="Rago D."/>
            <person name="Mirbahai L."/>
            <person name="Eastwood N."/>
            <person name="Colbourne J.K."/>
            <person name="Zhou J."/>
            <person name="Mallon E."/>
            <person name="Orsini L."/>
        </authorList>
    </citation>
    <scope>NUCLEOTIDE SEQUENCE [LARGE SCALE GENOMIC DNA]</scope>
    <source>
        <strain evidence="2">LRV0_1</strain>
    </source>
</reference>
<protein>
    <submittedName>
        <fullName evidence="2">Uncharacterized protein</fullName>
    </submittedName>
</protein>
<keyword evidence="1" id="KW-0472">Membrane</keyword>
<evidence type="ECO:0000313" key="3">
    <source>
        <dbReference type="Proteomes" id="UP001234178"/>
    </source>
</evidence>
<dbReference type="PANTHER" id="PTHR23263">
    <property type="entry name" value="SMALL PROLINE-RICH PROTEIN"/>
    <property type="match status" value="1"/>
</dbReference>
<gene>
    <name evidence="2" type="ORF">OUZ56_013247</name>
</gene>
<evidence type="ECO:0000256" key="1">
    <source>
        <dbReference type="SAM" id="Phobius"/>
    </source>
</evidence>